<evidence type="ECO:0000313" key="3">
    <source>
        <dbReference type="EMBL" id="OAA31398.1"/>
    </source>
</evidence>
<comment type="caution">
    <text evidence="3">The sequence shown here is derived from an EMBL/GenBank/DDBJ whole genome shotgun (WGS) entry which is preliminary data.</text>
</comment>
<keyword evidence="1" id="KW-1133">Transmembrane helix</keyword>
<dbReference type="AlphaFoldDB" id="A0A176K2X9"/>
<dbReference type="EMBL" id="JFHK01000004">
    <property type="protein sequence ID" value="OAA31398.1"/>
    <property type="molecule type" value="Genomic_DNA"/>
</dbReference>
<keyword evidence="4" id="KW-1185">Reference proteome</keyword>
<evidence type="ECO:0000256" key="2">
    <source>
        <dbReference type="SAM" id="SignalP"/>
    </source>
</evidence>
<dbReference type="Proteomes" id="UP000077339">
    <property type="component" value="Unassembled WGS sequence"/>
</dbReference>
<dbReference type="STRING" id="1453497.AT15_07840"/>
<dbReference type="OrthoDB" id="43895at2"/>
<feature type="transmembrane region" description="Helical" evidence="1">
    <location>
        <begin position="213"/>
        <end position="231"/>
    </location>
</feature>
<dbReference type="RefSeq" id="WP_068346507.1">
    <property type="nucleotide sequence ID" value="NZ_JFHK01000004.1"/>
</dbReference>
<feature type="chain" id="PRO_5008047377" description="Peptidase MA-like domain-containing protein" evidence="2">
    <location>
        <begin position="21"/>
        <end position="252"/>
    </location>
</feature>
<feature type="signal peptide" evidence="2">
    <location>
        <begin position="1"/>
        <end position="20"/>
    </location>
</feature>
<dbReference type="PATRIC" id="fig|1453497.3.peg.1560"/>
<gene>
    <name evidence="3" type="ORF">AT15_07840</name>
</gene>
<name>A0A176K2X9_9BACT</name>
<protein>
    <recommendedName>
        <fullName evidence="5">Peptidase MA-like domain-containing protein</fullName>
    </recommendedName>
</protein>
<keyword evidence="1" id="KW-0812">Transmembrane</keyword>
<keyword evidence="2" id="KW-0732">Signal</keyword>
<proteinExistence type="predicted"/>
<organism evidence="3 4">
    <name type="scientific">Kosmotoga arenicorallina S304</name>
    <dbReference type="NCBI Taxonomy" id="1453497"/>
    <lineage>
        <taxon>Bacteria</taxon>
        <taxon>Thermotogati</taxon>
        <taxon>Thermotogota</taxon>
        <taxon>Thermotogae</taxon>
        <taxon>Kosmotogales</taxon>
        <taxon>Kosmotogaceae</taxon>
        <taxon>Kosmotoga</taxon>
    </lineage>
</organism>
<accession>A0A176K2X9</accession>
<reference evidence="3 4" key="1">
    <citation type="submission" date="2014-02" db="EMBL/GenBank/DDBJ databases">
        <title>Kosmotoga genome sequencing.</title>
        <authorList>
            <person name="Pollo S.M."/>
            <person name="Charchuk R."/>
            <person name="Nesbo C.L."/>
        </authorList>
    </citation>
    <scope>NUCLEOTIDE SEQUENCE [LARGE SCALE GENOMIC DNA]</scope>
    <source>
        <strain evidence="3 4">S304</strain>
    </source>
</reference>
<sequence length="252" mass="29858">MKRKFAFLTIVFLFFFNCFAIEADLTSEEISAVYKELQNLFHLSPSYSLVIDENAEHSHSVDNDTGYYKIVIRKDELGLPILAHELAHIFFFELLATKNIKPEEIPLWYHELVALWFQQHFQKSGSYRILDFNTIFFPFLQYQSNYPQSKKLDAFYGALDSFAEYLSKRYEFQDFVVETVDTYIQLKDFTAAVNEVFEENIDNLISSWRIHKLIPYLLFLAIVGFFMYLALGRGDKHWRELEFDPKIPKSEE</sequence>
<evidence type="ECO:0000256" key="1">
    <source>
        <dbReference type="SAM" id="Phobius"/>
    </source>
</evidence>
<evidence type="ECO:0000313" key="4">
    <source>
        <dbReference type="Proteomes" id="UP000077339"/>
    </source>
</evidence>
<keyword evidence="1" id="KW-0472">Membrane</keyword>
<evidence type="ECO:0008006" key="5">
    <source>
        <dbReference type="Google" id="ProtNLM"/>
    </source>
</evidence>